<evidence type="ECO:0000256" key="1">
    <source>
        <dbReference type="SAM" id="MobiDB-lite"/>
    </source>
</evidence>
<evidence type="ECO:0000313" key="3">
    <source>
        <dbReference type="Proteomes" id="UP001519460"/>
    </source>
</evidence>
<reference evidence="2 3" key="1">
    <citation type="journal article" date="2023" name="Sci. Data">
        <title>Genome assembly of the Korean intertidal mud-creeper Batillaria attramentaria.</title>
        <authorList>
            <person name="Patra A.K."/>
            <person name="Ho P.T."/>
            <person name="Jun S."/>
            <person name="Lee S.J."/>
            <person name="Kim Y."/>
            <person name="Won Y.J."/>
        </authorList>
    </citation>
    <scope>NUCLEOTIDE SEQUENCE [LARGE SCALE GENOMIC DNA]</scope>
    <source>
        <strain evidence="2">Wonlab-2016</strain>
    </source>
</reference>
<name>A0ABD0KML0_9CAEN</name>
<sequence>MSATDSAAIGKLVGRRIINSVTAKLTGCDRPSVSTSGEPVPGKTDGNGHSLELSPAVDASLSTGIESVKNVGHIGEVYLGTGVTDNPHTSALTTYLCRREVKLDHEIQREAVQCP</sequence>
<evidence type="ECO:0000313" key="2">
    <source>
        <dbReference type="EMBL" id="KAK7488274.1"/>
    </source>
</evidence>
<feature type="region of interest" description="Disordered" evidence="1">
    <location>
        <begin position="28"/>
        <end position="53"/>
    </location>
</feature>
<gene>
    <name evidence="2" type="ORF">BaRGS_00020433</name>
</gene>
<dbReference type="EMBL" id="JACVVK020000152">
    <property type="protein sequence ID" value="KAK7488274.1"/>
    <property type="molecule type" value="Genomic_DNA"/>
</dbReference>
<accession>A0ABD0KML0</accession>
<dbReference type="AlphaFoldDB" id="A0ABD0KML0"/>
<dbReference type="Proteomes" id="UP001519460">
    <property type="component" value="Unassembled WGS sequence"/>
</dbReference>
<proteinExistence type="predicted"/>
<comment type="caution">
    <text evidence="2">The sequence shown here is derived from an EMBL/GenBank/DDBJ whole genome shotgun (WGS) entry which is preliminary data.</text>
</comment>
<protein>
    <submittedName>
        <fullName evidence="2">Uncharacterized protein</fullName>
    </submittedName>
</protein>
<organism evidence="2 3">
    <name type="scientific">Batillaria attramentaria</name>
    <dbReference type="NCBI Taxonomy" id="370345"/>
    <lineage>
        <taxon>Eukaryota</taxon>
        <taxon>Metazoa</taxon>
        <taxon>Spiralia</taxon>
        <taxon>Lophotrochozoa</taxon>
        <taxon>Mollusca</taxon>
        <taxon>Gastropoda</taxon>
        <taxon>Caenogastropoda</taxon>
        <taxon>Sorbeoconcha</taxon>
        <taxon>Cerithioidea</taxon>
        <taxon>Batillariidae</taxon>
        <taxon>Batillaria</taxon>
    </lineage>
</organism>
<keyword evidence="3" id="KW-1185">Reference proteome</keyword>